<organism evidence="1 2">
    <name type="scientific">Lecanosticta acicola</name>
    <dbReference type="NCBI Taxonomy" id="111012"/>
    <lineage>
        <taxon>Eukaryota</taxon>
        <taxon>Fungi</taxon>
        <taxon>Dikarya</taxon>
        <taxon>Ascomycota</taxon>
        <taxon>Pezizomycotina</taxon>
        <taxon>Dothideomycetes</taxon>
        <taxon>Dothideomycetidae</taxon>
        <taxon>Mycosphaerellales</taxon>
        <taxon>Mycosphaerellaceae</taxon>
        <taxon>Lecanosticta</taxon>
    </lineage>
</organism>
<keyword evidence="2" id="KW-1185">Reference proteome</keyword>
<comment type="caution">
    <text evidence="1">The sequence shown here is derived from an EMBL/GenBank/DDBJ whole genome shotgun (WGS) entry which is preliminary data.</text>
</comment>
<dbReference type="EMBL" id="CAVMBE010000087">
    <property type="protein sequence ID" value="CAK4033519.1"/>
    <property type="molecule type" value="Genomic_DNA"/>
</dbReference>
<proteinExistence type="predicted"/>
<gene>
    <name evidence="1" type="ORF">LECACI_7A008677</name>
</gene>
<evidence type="ECO:0000313" key="1">
    <source>
        <dbReference type="EMBL" id="CAK4033519.1"/>
    </source>
</evidence>
<sequence>MRVQTSLALRAELQRFISKSAHFSDTTTSATIVDIYNNMAPTKLQAARKELKLRELELRVLKRQTSARTSTRSAPSIGNHVLLLFVGAARELITLHTNLLPEITQAYLQARAIAAPFHQLPDESPGTVRIYRDYLYTGKIHSVAENDDTDELGGGITSQGEWSCLAQLYLLGIEVRDERFANQVIDSIIDKVEEDADEQHYPTGLANEVWTGTKTGDKLRKLIVDLHIWVGKGHGIDEQGQHDDRNGPMDFKHKVAMGVLKNRQAIYDSEIKAPWEVNACQYHAHLSTQPCGMKDVEIVDLTEE</sequence>
<reference evidence="1" key="1">
    <citation type="submission" date="2023-11" db="EMBL/GenBank/DDBJ databases">
        <authorList>
            <person name="Alioto T."/>
            <person name="Alioto T."/>
            <person name="Gomez Garrido J."/>
        </authorList>
    </citation>
    <scope>NUCLEOTIDE SEQUENCE</scope>
</reference>
<evidence type="ECO:0000313" key="2">
    <source>
        <dbReference type="Proteomes" id="UP001296104"/>
    </source>
</evidence>
<dbReference type="AlphaFoldDB" id="A0AAI9EES3"/>
<name>A0AAI9EES3_9PEZI</name>
<protein>
    <submittedName>
        <fullName evidence="1">Uncharacterized protein</fullName>
    </submittedName>
</protein>
<accession>A0AAI9EES3</accession>
<dbReference type="Proteomes" id="UP001296104">
    <property type="component" value="Unassembled WGS sequence"/>
</dbReference>